<dbReference type="EMBL" id="SRJD01000013">
    <property type="protein sequence ID" value="TGA97486.1"/>
    <property type="molecule type" value="Genomic_DNA"/>
</dbReference>
<organism evidence="1 2">
    <name type="scientific">Sporolactobacillus shoreae</name>
    <dbReference type="NCBI Taxonomy" id="1465501"/>
    <lineage>
        <taxon>Bacteria</taxon>
        <taxon>Bacillati</taxon>
        <taxon>Bacillota</taxon>
        <taxon>Bacilli</taxon>
        <taxon>Bacillales</taxon>
        <taxon>Sporolactobacillaceae</taxon>
        <taxon>Sporolactobacillus</taxon>
    </lineage>
</organism>
<evidence type="ECO:0000313" key="1">
    <source>
        <dbReference type="EMBL" id="TGA97486.1"/>
    </source>
</evidence>
<proteinExistence type="predicted"/>
<comment type="caution">
    <text evidence="1">The sequence shown here is derived from an EMBL/GenBank/DDBJ whole genome shotgun (WGS) entry which is preliminary data.</text>
</comment>
<reference evidence="1 2" key="1">
    <citation type="journal article" date="2015" name="Int. J. Syst. Evol. Microbiol.">
        <title>Sporolactobacillus shoreae sp. nov. and Sporolactobacillus spathodeae sp. nov., two spore-forming lactic acid bacteria isolated from tree barks in Thailand.</title>
        <authorList>
            <person name="Thamacharoensuk T."/>
            <person name="Kitahara M."/>
            <person name="Ohkuma M."/>
            <person name="Thongchul N."/>
            <person name="Tanasupawat S."/>
        </authorList>
    </citation>
    <scope>NUCLEOTIDE SEQUENCE [LARGE SCALE GENOMIC DNA]</scope>
    <source>
        <strain evidence="1 2">BK92</strain>
    </source>
</reference>
<keyword evidence="2" id="KW-1185">Reference proteome</keyword>
<name>A0A4Z0GLY2_9BACL</name>
<gene>
    <name evidence="1" type="ORF">E4665_11595</name>
</gene>
<accession>A0A4Z0GLY2</accession>
<dbReference type="Proteomes" id="UP000298347">
    <property type="component" value="Unassembled WGS sequence"/>
</dbReference>
<evidence type="ECO:0000313" key="2">
    <source>
        <dbReference type="Proteomes" id="UP000298347"/>
    </source>
</evidence>
<dbReference type="RefSeq" id="WP_135348952.1">
    <property type="nucleotide sequence ID" value="NZ_SRJD01000013.1"/>
</dbReference>
<protein>
    <submittedName>
        <fullName evidence="1">Uncharacterized protein</fullName>
    </submittedName>
</protein>
<sequence length="139" mass="15768">MTNQSNTINIDLNKDGVQKYPINIIKPAGTTPSLLNNSISPNTTYWGSGGYLEIWHTTGYVHYKVVLYDTEANWFTGYMRIRNVTHGYDVANRVVTGFSGSVFYFPPKGNIFSASLTGEAFFWTDPVANTAWNYYLWKD</sequence>
<dbReference type="AlphaFoldDB" id="A0A4Z0GLY2"/>